<accession>A0A1R1QB36</accession>
<comment type="caution">
    <text evidence="1">The sequence shown here is derived from an EMBL/GenBank/DDBJ whole genome shotgun (WGS) entry which is preliminary data.</text>
</comment>
<gene>
    <name evidence="1" type="ORF">BW143_18700</name>
</gene>
<organism evidence="1 2">
    <name type="scientific">Bacillus swezeyi</name>
    <dbReference type="NCBI Taxonomy" id="1925020"/>
    <lineage>
        <taxon>Bacteria</taxon>
        <taxon>Bacillati</taxon>
        <taxon>Bacillota</taxon>
        <taxon>Bacilli</taxon>
        <taxon>Bacillales</taxon>
        <taxon>Bacillaceae</taxon>
        <taxon>Bacillus</taxon>
    </lineage>
</organism>
<protein>
    <submittedName>
        <fullName evidence="1">Uncharacterized protein</fullName>
    </submittedName>
</protein>
<reference evidence="1 2" key="1">
    <citation type="submission" date="2017-01" db="EMBL/GenBank/DDBJ databases">
        <title>Bacillus phylogenomics.</title>
        <authorList>
            <person name="Dunlap C."/>
        </authorList>
    </citation>
    <scope>NUCLEOTIDE SEQUENCE [LARGE SCALE GENOMIC DNA]</scope>
    <source>
        <strain evidence="1 2">NRRL B-41282</strain>
    </source>
</reference>
<sequence length="83" mass="9310">MIREQEARGVKKSRRPVTGIGFSIIALFPVLCKTLDPFPDFMAHPLEEPPDFLTGTRSKSALLYKPVLLLLCSCHLSARDRVN</sequence>
<proteinExistence type="predicted"/>
<evidence type="ECO:0000313" key="1">
    <source>
        <dbReference type="EMBL" id="OMI00167.1"/>
    </source>
</evidence>
<keyword evidence="2" id="KW-1185">Reference proteome</keyword>
<dbReference type="EMBL" id="MTJL01000042">
    <property type="protein sequence ID" value="OMI00167.1"/>
    <property type="molecule type" value="Genomic_DNA"/>
</dbReference>
<accession>A0A1R1RLU3</accession>
<dbReference type="Proteomes" id="UP000187367">
    <property type="component" value="Unassembled WGS sequence"/>
</dbReference>
<evidence type="ECO:0000313" key="2">
    <source>
        <dbReference type="Proteomes" id="UP000187367"/>
    </source>
</evidence>
<dbReference type="AlphaFoldDB" id="A0A1R1RLU3"/>
<name>A0A1R1RLU3_9BACI</name>